<reference evidence="1" key="1">
    <citation type="submission" date="2014-11" db="EMBL/GenBank/DDBJ databases">
        <authorList>
            <person name="Amaro Gonzalez C."/>
        </authorList>
    </citation>
    <scope>NUCLEOTIDE SEQUENCE</scope>
</reference>
<evidence type="ECO:0000313" key="1">
    <source>
        <dbReference type="EMBL" id="JAH21502.1"/>
    </source>
</evidence>
<reference evidence="1" key="2">
    <citation type="journal article" date="2015" name="Fish Shellfish Immunol.">
        <title>Early steps in the European eel (Anguilla anguilla)-Vibrio vulnificus interaction in the gills: Role of the RtxA13 toxin.</title>
        <authorList>
            <person name="Callol A."/>
            <person name="Pajuelo D."/>
            <person name="Ebbesson L."/>
            <person name="Teles M."/>
            <person name="MacKenzie S."/>
            <person name="Amaro C."/>
        </authorList>
    </citation>
    <scope>NUCLEOTIDE SEQUENCE</scope>
</reference>
<sequence length="23" mass="2890">MSFTMLWQHILKYVLPIKHFELN</sequence>
<dbReference type="AlphaFoldDB" id="A0A0E9QYE4"/>
<accession>A0A0E9QYE4</accession>
<protein>
    <submittedName>
        <fullName evidence="1">Uncharacterized protein</fullName>
    </submittedName>
</protein>
<organism evidence="1">
    <name type="scientific">Anguilla anguilla</name>
    <name type="common">European freshwater eel</name>
    <name type="synonym">Muraena anguilla</name>
    <dbReference type="NCBI Taxonomy" id="7936"/>
    <lineage>
        <taxon>Eukaryota</taxon>
        <taxon>Metazoa</taxon>
        <taxon>Chordata</taxon>
        <taxon>Craniata</taxon>
        <taxon>Vertebrata</taxon>
        <taxon>Euteleostomi</taxon>
        <taxon>Actinopterygii</taxon>
        <taxon>Neopterygii</taxon>
        <taxon>Teleostei</taxon>
        <taxon>Anguilliformes</taxon>
        <taxon>Anguillidae</taxon>
        <taxon>Anguilla</taxon>
    </lineage>
</organism>
<name>A0A0E9QYE4_ANGAN</name>
<dbReference type="EMBL" id="GBXM01087075">
    <property type="protein sequence ID" value="JAH21502.1"/>
    <property type="molecule type" value="Transcribed_RNA"/>
</dbReference>
<proteinExistence type="predicted"/>